<dbReference type="SUPFAM" id="SSF48371">
    <property type="entry name" value="ARM repeat"/>
    <property type="match status" value="1"/>
</dbReference>
<feature type="region of interest" description="Disordered" evidence="1">
    <location>
        <begin position="849"/>
        <end position="870"/>
    </location>
</feature>
<evidence type="ECO:0000256" key="1">
    <source>
        <dbReference type="SAM" id="MobiDB-lite"/>
    </source>
</evidence>
<dbReference type="Proteomes" id="UP000239649">
    <property type="component" value="Unassembled WGS sequence"/>
</dbReference>
<evidence type="ECO:0000313" key="2">
    <source>
        <dbReference type="EMBL" id="PSC75308.1"/>
    </source>
</evidence>
<feature type="compositionally biased region" description="Gly residues" evidence="1">
    <location>
        <begin position="1167"/>
        <end position="1182"/>
    </location>
</feature>
<feature type="compositionally biased region" description="Basic and acidic residues" evidence="1">
    <location>
        <begin position="432"/>
        <end position="444"/>
    </location>
</feature>
<feature type="compositionally biased region" description="Low complexity" evidence="1">
    <location>
        <begin position="1063"/>
        <end position="1074"/>
    </location>
</feature>
<feature type="compositionally biased region" description="Gly residues" evidence="1">
    <location>
        <begin position="1053"/>
        <end position="1062"/>
    </location>
</feature>
<protein>
    <submittedName>
        <fullName evidence="2">Uncharacterized protein</fullName>
    </submittedName>
</protein>
<feature type="compositionally biased region" description="Low complexity" evidence="1">
    <location>
        <begin position="849"/>
        <end position="858"/>
    </location>
</feature>
<dbReference type="EMBL" id="LHPF02000002">
    <property type="protein sequence ID" value="PSC75308.1"/>
    <property type="molecule type" value="Genomic_DNA"/>
</dbReference>
<comment type="caution">
    <text evidence="2">The sequence shown here is derived from an EMBL/GenBank/DDBJ whole genome shotgun (WGS) entry which is preliminary data.</text>
</comment>
<proteinExistence type="predicted"/>
<feature type="region of interest" description="Disordered" evidence="1">
    <location>
        <begin position="424"/>
        <end position="458"/>
    </location>
</feature>
<feature type="compositionally biased region" description="Low complexity" evidence="1">
    <location>
        <begin position="1448"/>
        <end position="1459"/>
    </location>
</feature>
<keyword evidence="3" id="KW-1185">Reference proteome</keyword>
<accession>A0A2P6VMJ1</accession>
<feature type="region of interest" description="Disordered" evidence="1">
    <location>
        <begin position="1448"/>
        <end position="1494"/>
    </location>
</feature>
<name>A0A2P6VMJ1_9CHLO</name>
<evidence type="ECO:0000313" key="3">
    <source>
        <dbReference type="Proteomes" id="UP000239649"/>
    </source>
</evidence>
<sequence>MISLDVISMRLPSAAEGLLGELGAAPPFAGAPNPELPRSLAAWAREARQQPVSALDWLVVLAAATAPPAAGSKATQQLAALLGWAAEAAAQELMGGSSNLQLAAADSADAVPAPPADAGNPRRRLALQNSFKLSLAFLCCLARGEGCAGGAAQPAEAGAGGAGGRQTKKAKGGAGEDAAAAALSALQARCDALQALGRVAAALAASGGALLPGVADLRSSERLVRGTALHCLLHPLAAAAGGGERGGKAAAEACHHALAGILTRPLLEAAAGQRRAPAGTAVAASAAAGATLHELLEVVSAPKQAPQVLSAVARMLAGLAQQCSHAGLAVVGRLVSRCEELAADSSAGSGGAAGAAAGLAGLRLDACLSFAAAMLAAPGGGATAAPLLLCLPRLLPLARSPRGTTRRLVLDVCSGLLPAAAQRPVAAPRQPAAEHEQPAAEHPGEGASGEAGGGEPAADCKMGECRAPEALQTALLAALAADLSDKDATLRAKALACLERHSALLAAHLSACTAAGGGSSSSAGAAVCNAWLAALCGRLCDKSPSVRKRAVALLAGLTEQPRTCLSPAAAARLADAALPVASALLGLRPDSALHPGEEGVQALSGAVLRLAASGSSSAGLLPLLCLAGAVGEAGARAQLQAAVLDVLLPHGAPATGEALLAHLASAGLHQWTASQVRQLRDAVQSGLAARGSSRNGAGQAAATAAGSAAVRLCYQRVHAAAGDSAAQASAHWAEPAWSDGWASSARGPAGSADKPGSSNSSGAPAGGSADAHARALEVVESTAAALFVLGPFSAADEATRVAEAGLLLGSLGSLSSTAGSGSDPGKPPGAAGVLWVLATLELALQQLPAPASPAGSQQWDGAARPEEVSSQRAAAELVQALPGAVHSLLLSSAGSSSAVRQAALQALAAAPEPAALQLRLLRSLAAAAAADGQPPPVPGPGLDLGRQLAEAVAASAGDAGEAEDHAAFVSSQEQRAQQQAQQAQQAQRRRPLVALLELLGSMAAGYERQRASFLHRLLAEAEPRAAGAEQHTSKAGRPLRPAGEWWVGECQQGGGGAGGGGAAEASGAEGGAAADAGQPEFEYMRGEDQASKHEAAAQRFLESLLDAADTPPACYLPLLCELAAPGAPPAVQAAALRSLGKLAVLSEPLCRHAAELAEACLRSSGSGSAGDGGEGSAVGSGGSTADPGYGSTAAGRDAGGMCNEVQEAAVAVLAAAIDAFPSAYGGRLALIGRLMVAPLAGGQGGALADRRAEQLARAAACAYCRLLTRNKLRLQDAGMLRPLGCALAAAGGGKAGGGASAGAAVAALARHALAQLLAGASPKDRARLALAVFHQTPLEAGWRRALAEELTRPGRALLPEADLRGDMLVGQAAQALLAADSAASAEAAGALLQGMRPSAKVLGSLLTQLLSGGGAGGGGGGGGLLGKLPAAARRALAAFVGSHVPDAAPEAAGDGAPAQQGGGGGAAAQKRKRVPTTSKAWPLRLAPQQSRERFPPPSALPAMKFLVALVLLVGVAAAADDCTPLVGYYPTVKAISGKAKFYPIGKIVKSKPDIICPNGFPFTHSDSEIEIARNIVDAYFIQIVAGSLKKGNPYWCKTYLYPNGQEVGTIHSGVSATVLPKHYSVTGCFAEKMKAGRTYDGFGQGILNYKCKEDGRGTIKQVALITTKGSFVAHPPPPPVMRALSVFVLALLLGVAAAGTATWGHHHHHCSERRCRDCACKCPEDSCEERPPLVGYYPTVKAISGSSQFFPIGPIKKSFGDIKCPSGYAFTTADSEIEIARNIIDAYFVQKVAPTLKTGNAYWCKTYLYPNGQVVGTIHSGLSATILPKHYSVTGCFADKMKRGVTYYGFGQGVLNYKCKEDGRGTIKQVALVLSKGQFTAQ</sequence>
<feature type="region of interest" description="Disordered" evidence="1">
    <location>
        <begin position="739"/>
        <end position="768"/>
    </location>
</feature>
<feature type="compositionally biased region" description="Low complexity" evidence="1">
    <location>
        <begin position="974"/>
        <end position="985"/>
    </location>
</feature>
<gene>
    <name evidence="2" type="ORF">C2E20_1150</name>
</gene>
<feature type="region of interest" description="Disordered" evidence="1">
    <location>
        <begin position="953"/>
        <end position="985"/>
    </location>
</feature>
<reference evidence="2 3" key="1">
    <citation type="journal article" date="2018" name="Plant J.">
        <title>Genome sequences of Chlorella sorokiniana UTEX 1602 and Micractinium conductrix SAG 241.80: implications to maltose excretion by a green alga.</title>
        <authorList>
            <person name="Arriola M.B."/>
            <person name="Velmurugan N."/>
            <person name="Zhang Y."/>
            <person name="Plunkett M.H."/>
            <person name="Hondzo H."/>
            <person name="Barney B.M."/>
        </authorList>
    </citation>
    <scope>NUCLEOTIDE SEQUENCE [LARGE SCALE GENOMIC DNA]</scope>
    <source>
        <strain evidence="2 3">SAG 241.80</strain>
    </source>
</reference>
<feature type="compositionally biased region" description="Low complexity" evidence="1">
    <location>
        <begin position="756"/>
        <end position="768"/>
    </location>
</feature>
<dbReference type="InterPro" id="IPR016024">
    <property type="entry name" value="ARM-type_fold"/>
</dbReference>
<feature type="region of interest" description="Disordered" evidence="1">
    <location>
        <begin position="1053"/>
        <end position="1074"/>
    </location>
</feature>
<feature type="compositionally biased region" description="Gly residues" evidence="1">
    <location>
        <begin position="446"/>
        <end position="455"/>
    </location>
</feature>
<organism evidence="2 3">
    <name type="scientific">Micractinium conductrix</name>
    <dbReference type="NCBI Taxonomy" id="554055"/>
    <lineage>
        <taxon>Eukaryota</taxon>
        <taxon>Viridiplantae</taxon>
        <taxon>Chlorophyta</taxon>
        <taxon>core chlorophytes</taxon>
        <taxon>Trebouxiophyceae</taxon>
        <taxon>Chlorellales</taxon>
        <taxon>Chlorellaceae</taxon>
        <taxon>Chlorella clade</taxon>
        <taxon>Micractinium</taxon>
    </lineage>
</organism>
<feature type="region of interest" description="Disordered" evidence="1">
    <location>
        <begin position="1165"/>
        <end position="1190"/>
    </location>
</feature>